<evidence type="ECO:0000256" key="1">
    <source>
        <dbReference type="RuleBase" id="RU363034"/>
    </source>
</evidence>
<keyword evidence="1" id="KW-0645">Protease</keyword>
<dbReference type="SMART" id="SM00020">
    <property type="entry name" value="Tryp_SPc"/>
    <property type="match status" value="1"/>
</dbReference>
<keyword evidence="6" id="KW-1185">Reference proteome</keyword>
<dbReference type="InterPro" id="IPR001254">
    <property type="entry name" value="Trypsin_dom"/>
</dbReference>
<dbReference type="SUPFAM" id="SSF50494">
    <property type="entry name" value="Trypsin-like serine proteases"/>
    <property type="match status" value="1"/>
</dbReference>
<dbReference type="Proteomes" id="UP000218209">
    <property type="component" value="Unassembled WGS sequence"/>
</dbReference>
<feature type="signal peptide" evidence="3">
    <location>
        <begin position="1"/>
        <end position="23"/>
    </location>
</feature>
<evidence type="ECO:0000313" key="6">
    <source>
        <dbReference type="Proteomes" id="UP000218209"/>
    </source>
</evidence>
<keyword evidence="1" id="KW-0720">Serine protease</keyword>
<dbReference type="InterPro" id="IPR009003">
    <property type="entry name" value="Peptidase_S1_PA"/>
</dbReference>
<keyword evidence="1" id="KW-0378">Hydrolase</keyword>
<dbReference type="PANTHER" id="PTHR24260:SF136">
    <property type="entry name" value="GH08193P-RELATED"/>
    <property type="match status" value="1"/>
</dbReference>
<evidence type="ECO:0000259" key="4">
    <source>
        <dbReference type="PROSITE" id="PS50240"/>
    </source>
</evidence>
<dbReference type="EMBL" id="KV918800">
    <property type="protein sequence ID" value="OSX78995.1"/>
    <property type="molecule type" value="Genomic_DNA"/>
</dbReference>
<accession>A0A1X6PE47</accession>
<dbReference type="InterPro" id="IPR018114">
    <property type="entry name" value="TRYPSIN_HIS"/>
</dbReference>
<feature type="region of interest" description="Disordered" evidence="2">
    <location>
        <begin position="226"/>
        <end position="298"/>
    </location>
</feature>
<dbReference type="Pfam" id="PF00089">
    <property type="entry name" value="Trypsin"/>
    <property type="match status" value="1"/>
</dbReference>
<dbReference type="PROSITE" id="PS50240">
    <property type="entry name" value="TRYPSIN_DOM"/>
    <property type="match status" value="1"/>
</dbReference>
<dbReference type="OrthoDB" id="60866at2759"/>
<dbReference type="GO" id="GO:0006508">
    <property type="term" value="P:proteolysis"/>
    <property type="evidence" value="ECO:0007669"/>
    <property type="project" value="UniProtKB-KW"/>
</dbReference>
<sequence>MARRRCLCTVLLAAGACVVAVLAAGSASANDNGGVSGGDGGGDIDSVQRRSALTRDTAVDVSGHRIHGSWGAQAPGPRGRIVNGRVVGATEGDAGVQFMAKLFLPGGTRFYCSGAMLSYRTLLTAAHCFTGGTSTPVSAVGDVVRVGGRGLFDGIVTYIEDVQTHPTFDITTYLGDIAVVKLAGTFTPAEAIRMGMYPAKLGTPDMLALGTQLTLSGWGVTNTIVPPEGDVNGDAGPDTTSDAVHGAGDDWALDASPSLDAGSDDGENSSEDSGLGADHVSASDAGEGGSEVSPAPEVTDDDYYFYTAERWADDAVAADGRPAPVRHRPVDPTVRAGDDVVVTPAPAVRMEALSKPGTLLTAKVFSQPMHKCSTFAEEVIGVSNYSTSFYDEALEVCLSLNDMVAACDGDSGSPFFTQAPHPQGFYSYFIHAVMSFSYPSPTEDCPVAYFDIGTRVSAYHDWIVPRIVY</sequence>
<dbReference type="AlphaFoldDB" id="A0A1X6PE47"/>
<evidence type="ECO:0000313" key="5">
    <source>
        <dbReference type="EMBL" id="OSX78995.1"/>
    </source>
</evidence>
<dbReference type="PROSITE" id="PS00135">
    <property type="entry name" value="TRYPSIN_SER"/>
    <property type="match status" value="1"/>
</dbReference>
<dbReference type="PROSITE" id="PS51257">
    <property type="entry name" value="PROKAR_LIPOPROTEIN"/>
    <property type="match status" value="1"/>
</dbReference>
<dbReference type="GO" id="GO:0004252">
    <property type="term" value="F:serine-type endopeptidase activity"/>
    <property type="evidence" value="ECO:0007669"/>
    <property type="project" value="InterPro"/>
</dbReference>
<dbReference type="PROSITE" id="PS00134">
    <property type="entry name" value="TRYPSIN_HIS"/>
    <property type="match status" value="1"/>
</dbReference>
<organism evidence="5 6">
    <name type="scientific">Porphyra umbilicalis</name>
    <name type="common">Purple laver</name>
    <name type="synonym">Red alga</name>
    <dbReference type="NCBI Taxonomy" id="2786"/>
    <lineage>
        <taxon>Eukaryota</taxon>
        <taxon>Rhodophyta</taxon>
        <taxon>Bangiophyceae</taxon>
        <taxon>Bangiales</taxon>
        <taxon>Bangiaceae</taxon>
        <taxon>Porphyra</taxon>
    </lineage>
</organism>
<evidence type="ECO:0000256" key="3">
    <source>
        <dbReference type="SAM" id="SignalP"/>
    </source>
</evidence>
<name>A0A1X6PE47_PORUM</name>
<feature type="domain" description="Peptidase S1" evidence="4">
    <location>
        <begin position="81"/>
        <end position="468"/>
    </location>
</feature>
<dbReference type="PANTHER" id="PTHR24260">
    <property type="match status" value="1"/>
</dbReference>
<reference evidence="5 6" key="1">
    <citation type="submission" date="2017-03" db="EMBL/GenBank/DDBJ databases">
        <title>WGS assembly of Porphyra umbilicalis.</title>
        <authorList>
            <person name="Brawley S.H."/>
            <person name="Blouin N.A."/>
            <person name="Ficko-Blean E."/>
            <person name="Wheeler G.L."/>
            <person name="Lohr M."/>
            <person name="Goodson H.V."/>
            <person name="Jenkins J.W."/>
            <person name="Blaby-Haas C.E."/>
            <person name="Helliwell K.E."/>
            <person name="Chan C."/>
            <person name="Marriage T."/>
            <person name="Bhattacharya D."/>
            <person name="Klein A.S."/>
            <person name="Badis Y."/>
            <person name="Brodie J."/>
            <person name="Cao Y."/>
            <person name="Collen J."/>
            <person name="Dittami S.M."/>
            <person name="Gachon C.M."/>
            <person name="Green B.R."/>
            <person name="Karpowicz S."/>
            <person name="Kim J.W."/>
            <person name="Kudahl U."/>
            <person name="Lin S."/>
            <person name="Michel G."/>
            <person name="Mittag M."/>
            <person name="Olson B.J."/>
            <person name="Pangilinan J."/>
            <person name="Peng Y."/>
            <person name="Qiu H."/>
            <person name="Shu S."/>
            <person name="Singer J.T."/>
            <person name="Smith A.G."/>
            <person name="Sprecher B.N."/>
            <person name="Wagner V."/>
            <person name="Wang W."/>
            <person name="Wang Z.-Y."/>
            <person name="Yan J."/>
            <person name="Yarish C."/>
            <person name="Zoeuner-Riek S."/>
            <person name="Zhuang Y."/>
            <person name="Zou Y."/>
            <person name="Lindquist E.A."/>
            <person name="Grimwood J."/>
            <person name="Barry K."/>
            <person name="Rokhsar D.S."/>
            <person name="Schmutz J."/>
            <person name="Stiller J.W."/>
            <person name="Grossman A.R."/>
            <person name="Prochnik S.E."/>
        </authorList>
    </citation>
    <scope>NUCLEOTIDE SEQUENCE [LARGE SCALE GENOMIC DNA]</scope>
    <source>
        <strain evidence="5">4086291</strain>
    </source>
</reference>
<feature type="chain" id="PRO_5013390059" description="Peptidase S1 domain-containing protein" evidence="3">
    <location>
        <begin position="24"/>
        <end position="469"/>
    </location>
</feature>
<dbReference type="InterPro" id="IPR043504">
    <property type="entry name" value="Peptidase_S1_PA_chymotrypsin"/>
</dbReference>
<dbReference type="InterPro" id="IPR033116">
    <property type="entry name" value="TRYPSIN_SER"/>
</dbReference>
<dbReference type="Gene3D" id="2.40.10.10">
    <property type="entry name" value="Trypsin-like serine proteases"/>
    <property type="match status" value="2"/>
</dbReference>
<keyword evidence="3" id="KW-0732">Signal</keyword>
<dbReference type="InterPro" id="IPR051333">
    <property type="entry name" value="CLIP_Serine_Protease"/>
</dbReference>
<proteinExistence type="predicted"/>
<gene>
    <name evidence="5" type="ORF">BU14_0093s0038</name>
</gene>
<protein>
    <recommendedName>
        <fullName evidence="4">Peptidase S1 domain-containing protein</fullName>
    </recommendedName>
</protein>
<evidence type="ECO:0000256" key="2">
    <source>
        <dbReference type="SAM" id="MobiDB-lite"/>
    </source>
</evidence>